<organism evidence="5 6">
    <name type="scientific">Xenoophorus captivus</name>
    <dbReference type="NCBI Taxonomy" id="1517983"/>
    <lineage>
        <taxon>Eukaryota</taxon>
        <taxon>Metazoa</taxon>
        <taxon>Chordata</taxon>
        <taxon>Craniata</taxon>
        <taxon>Vertebrata</taxon>
        <taxon>Euteleostomi</taxon>
        <taxon>Actinopterygii</taxon>
        <taxon>Neopterygii</taxon>
        <taxon>Teleostei</taxon>
        <taxon>Neoteleostei</taxon>
        <taxon>Acanthomorphata</taxon>
        <taxon>Ovalentaria</taxon>
        <taxon>Atherinomorphae</taxon>
        <taxon>Cyprinodontiformes</taxon>
        <taxon>Goodeidae</taxon>
        <taxon>Xenoophorus</taxon>
    </lineage>
</organism>
<feature type="region of interest" description="Disordered" evidence="3">
    <location>
        <begin position="233"/>
        <end position="285"/>
    </location>
</feature>
<dbReference type="InterPro" id="IPR028942">
    <property type="entry name" value="WHIM1_dom"/>
</dbReference>
<evidence type="ECO:0000256" key="1">
    <source>
        <dbReference type="ARBA" id="ARBA00004123"/>
    </source>
</evidence>
<evidence type="ECO:0000313" key="6">
    <source>
        <dbReference type="Proteomes" id="UP001434883"/>
    </source>
</evidence>
<comment type="caution">
    <text evidence="5">The sequence shown here is derived from an EMBL/GenBank/DDBJ whole genome shotgun (WGS) entry which is preliminary data.</text>
</comment>
<evidence type="ECO:0000313" key="5">
    <source>
        <dbReference type="EMBL" id="MEQ2219408.1"/>
    </source>
</evidence>
<evidence type="ECO:0000256" key="2">
    <source>
        <dbReference type="ARBA" id="ARBA00023242"/>
    </source>
</evidence>
<dbReference type="PANTHER" id="PTHR45915">
    <property type="entry name" value="TRANSCRIPTION INTERMEDIARY FACTOR"/>
    <property type="match status" value="1"/>
</dbReference>
<dbReference type="PANTHER" id="PTHR45915:SF1">
    <property type="entry name" value="BROMODOMAIN ADJACENT TO ZINC FINGER DOMAIN PROTEIN 2B"/>
    <property type="match status" value="1"/>
</dbReference>
<dbReference type="PROSITE" id="PS50827">
    <property type="entry name" value="DDT"/>
    <property type="match status" value="1"/>
</dbReference>
<dbReference type="Proteomes" id="UP001434883">
    <property type="component" value="Unassembled WGS sequence"/>
</dbReference>
<feature type="compositionally biased region" description="Acidic residues" evidence="3">
    <location>
        <begin position="238"/>
        <end position="261"/>
    </location>
</feature>
<keyword evidence="2" id="KW-0539">Nucleus</keyword>
<gene>
    <name evidence="5" type="ORF">XENOCAPTIV_017377</name>
</gene>
<accession>A0ABV0SFT8</accession>
<keyword evidence="6" id="KW-1185">Reference proteome</keyword>
<reference evidence="5 6" key="1">
    <citation type="submission" date="2021-06" db="EMBL/GenBank/DDBJ databases">
        <authorList>
            <person name="Palmer J.M."/>
        </authorList>
    </citation>
    <scope>NUCLEOTIDE SEQUENCE [LARGE SCALE GENOMIC DNA]</scope>
    <source>
        <strain evidence="5 6">XC_2019</strain>
        <tissue evidence="5">Muscle</tissue>
    </source>
</reference>
<dbReference type="SMART" id="SM00571">
    <property type="entry name" value="DDT"/>
    <property type="match status" value="1"/>
</dbReference>
<dbReference type="InterPro" id="IPR018501">
    <property type="entry name" value="DDT_dom"/>
</dbReference>
<comment type="subcellular location">
    <subcellularLocation>
        <location evidence="1">Nucleus</location>
    </subcellularLocation>
</comment>
<feature type="domain" description="DDT" evidence="4">
    <location>
        <begin position="28"/>
        <end position="93"/>
    </location>
</feature>
<name>A0ABV0SFT8_9TELE</name>
<proteinExistence type="predicted"/>
<dbReference type="Pfam" id="PF15612">
    <property type="entry name" value="WHIM1"/>
    <property type="match status" value="1"/>
</dbReference>
<protein>
    <recommendedName>
        <fullName evidence="4">DDT domain-containing protein</fullName>
    </recommendedName>
</protein>
<dbReference type="EMBL" id="JAHRIN010079241">
    <property type="protein sequence ID" value="MEQ2219408.1"/>
    <property type="molecule type" value="Genomic_DNA"/>
</dbReference>
<evidence type="ECO:0000256" key="3">
    <source>
        <dbReference type="SAM" id="MobiDB-lite"/>
    </source>
</evidence>
<evidence type="ECO:0000259" key="4">
    <source>
        <dbReference type="PROSITE" id="PS50827"/>
    </source>
</evidence>
<dbReference type="Pfam" id="PF02791">
    <property type="entry name" value="DDT"/>
    <property type="match status" value="1"/>
</dbReference>
<sequence>MKPKEDMCLADHKPLPDLSCIPGLILPGKTFSDCLMVLQFVRNFGTVLKLGCSSNQLTISNLQDGLLNIGKSLQMVQDLLVSMVSAAVNDPGIPAGHKCKTLLGDHLTNVEINRDNVSEILQIYMEAHCEQTEVAALACSLQTKAFQAHSPSEKATMLAFLVNELCCSKAVIGKIDKNIDYMTNLRKDKWVLEGKLRKLRNIHAKTTETSYSNIGEEKNHTFNSCIVQNKCKGKNGDSEEEEDQNEDSEDQGEDYDVEDDELRGKKKKKAELCEGEETTTHSGDISELETKIQETSKLHSEISQKLFEASHSLRSMMVGEDRYRRHYWLLPQCGGIFIEGVENGKAINLNR</sequence>